<evidence type="ECO:0000313" key="2">
    <source>
        <dbReference type="EMBL" id="TWP28995.1"/>
    </source>
</evidence>
<gene>
    <name evidence="2" type="ORF">ETU09_03930</name>
</gene>
<protein>
    <submittedName>
        <fullName evidence="2">YceI family protein</fullName>
    </submittedName>
</protein>
<dbReference type="PANTHER" id="PTHR34406">
    <property type="entry name" value="PROTEIN YCEI"/>
    <property type="match status" value="1"/>
</dbReference>
<name>A0A563DFI9_9FLAO</name>
<dbReference type="Gene3D" id="2.40.128.110">
    <property type="entry name" value="Lipid/polyisoprenoid-binding, YceI-like"/>
    <property type="match status" value="1"/>
</dbReference>
<dbReference type="InterPro" id="IPR036761">
    <property type="entry name" value="TTHA0802/YceI-like_sf"/>
</dbReference>
<evidence type="ECO:0000313" key="3">
    <source>
        <dbReference type="Proteomes" id="UP000319499"/>
    </source>
</evidence>
<dbReference type="PROSITE" id="PS51257">
    <property type="entry name" value="PROKAR_LIPOPROTEIN"/>
    <property type="match status" value="1"/>
</dbReference>
<comment type="caution">
    <text evidence="2">The sequence shown here is derived from an EMBL/GenBank/DDBJ whole genome shotgun (WGS) entry which is preliminary data.</text>
</comment>
<dbReference type="SUPFAM" id="SSF101874">
    <property type="entry name" value="YceI-like"/>
    <property type="match status" value="1"/>
</dbReference>
<dbReference type="OrthoDB" id="951410at2"/>
<reference evidence="2 3" key="1">
    <citation type="submission" date="2019-02" db="EMBL/GenBank/DDBJ databases">
        <title>Apibacter muscae sp. nov.: a novel member of the house fly microbiota.</title>
        <authorList>
            <person name="Park R."/>
        </authorList>
    </citation>
    <scope>NUCLEOTIDE SEQUENCE [LARGE SCALE GENOMIC DNA]</scope>
    <source>
        <strain evidence="2 3">AL1</strain>
    </source>
</reference>
<dbReference type="Pfam" id="PF04264">
    <property type="entry name" value="YceI"/>
    <property type="match status" value="1"/>
</dbReference>
<dbReference type="AlphaFoldDB" id="A0A563DFI9"/>
<organism evidence="2 3">
    <name type="scientific">Apibacter muscae</name>
    <dbReference type="NCBI Taxonomy" id="2509004"/>
    <lineage>
        <taxon>Bacteria</taxon>
        <taxon>Pseudomonadati</taxon>
        <taxon>Bacteroidota</taxon>
        <taxon>Flavobacteriia</taxon>
        <taxon>Flavobacteriales</taxon>
        <taxon>Weeksellaceae</taxon>
        <taxon>Apibacter</taxon>
    </lineage>
</organism>
<dbReference type="PANTHER" id="PTHR34406:SF1">
    <property type="entry name" value="PROTEIN YCEI"/>
    <property type="match status" value="1"/>
</dbReference>
<dbReference type="EMBL" id="SELH01000016">
    <property type="protein sequence ID" value="TWP28995.1"/>
    <property type="molecule type" value="Genomic_DNA"/>
</dbReference>
<feature type="domain" description="Lipid/polyisoprenoid-binding YceI-like" evidence="1">
    <location>
        <begin position="42"/>
        <end position="214"/>
    </location>
</feature>
<proteinExistence type="predicted"/>
<sequence>MKNVFLGSFITFFFIFSCNKDNTNQHSNNINVNNSLKTKSQEYTIDTNISSVNWTGYKIEKSLNLSHFGTLSFKKGFLKTKNNNVESGILYIDMNSIKNHDIQNSSQNNKLINTLKNKDFFSVTKYPIAEFVLNSVQKIDGNSDFNFSLIGTLKIKGQSKNIRVKTNIRNENDKLFLNTEKFSINRKDFNLNYQGLPNILIQDHFDLQISLVANSKNTCN</sequence>
<dbReference type="Proteomes" id="UP000319499">
    <property type="component" value="Unassembled WGS sequence"/>
</dbReference>
<accession>A0A563DFI9</accession>
<keyword evidence="3" id="KW-1185">Reference proteome</keyword>
<dbReference type="InterPro" id="IPR007372">
    <property type="entry name" value="Lipid/polyisoprenoid-bd_YceI"/>
</dbReference>
<evidence type="ECO:0000259" key="1">
    <source>
        <dbReference type="SMART" id="SM00867"/>
    </source>
</evidence>
<dbReference type="SMART" id="SM00867">
    <property type="entry name" value="YceI"/>
    <property type="match status" value="1"/>
</dbReference>
<dbReference type="RefSeq" id="WP_146261888.1">
    <property type="nucleotide sequence ID" value="NZ_SELG01000031.1"/>
</dbReference>